<evidence type="ECO:0000259" key="1">
    <source>
        <dbReference type="Pfam" id="PF00534"/>
    </source>
</evidence>
<evidence type="ECO:0000313" key="3">
    <source>
        <dbReference type="EMBL" id="OHA70175.1"/>
    </source>
</evidence>
<dbReference type="AlphaFoldDB" id="A0A1G2RBG1"/>
<reference evidence="3 4" key="1">
    <citation type="journal article" date="2016" name="Nat. Commun.">
        <title>Thousands of microbial genomes shed light on interconnected biogeochemical processes in an aquifer system.</title>
        <authorList>
            <person name="Anantharaman K."/>
            <person name="Brown C.T."/>
            <person name="Hug L.A."/>
            <person name="Sharon I."/>
            <person name="Castelle C.J."/>
            <person name="Probst A.J."/>
            <person name="Thomas B.C."/>
            <person name="Singh A."/>
            <person name="Wilkins M.J."/>
            <person name="Karaoz U."/>
            <person name="Brodie E.L."/>
            <person name="Williams K.H."/>
            <person name="Hubbard S.S."/>
            <person name="Banfield J.F."/>
        </authorList>
    </citation>
    <scope>NUCLEOTIDE SEQUENCE [LARGE SCALE GENOMIC DNA]</scope>
</reference>
<dbReference type="PANTHER" id="PTHR12526:SF638">
    <property type="entry name" value="SPORE COAT PROTEIN SA"/>
    <property type="match status" value="1"/>
</dbReference>
<dbReference type="CDD" id="cd03801">
    <property type="entry name" value="GT4_PimA-like"/>
    <property type="match status" value="1"/>
</dbReference>
<dbReference type="EMBL" id="MHUC01000035">
    <property type="protein sequence ID" value="OHA70175.1"/>
    <property type="molecule type" value="Genomic_DNA"/>
</dbReference>
<dbReference type="InterPro" id="IPR001296">
    <property type="entry name" value="Glyco_trans_1"/>
</dbReference>
<evidence type="ECO:0008006" key="5">
    <source>
        <dbReference type="Google" id="ProtNLM"/>
    </source>
</evidence>
<feature type="domain" description="Glycosyltransferase subfamily 4-like N-terminal" evidence="2">
    <location>
        <begin position="2"/>
        <end position="132"/>
    </location>
</feature>
<dbReference type="PANTHER" id="PTHR12526">
    <property type="entry name" value="GLYCOSYLTRANSFERASE"/>
    <property type="match status" value="1"/>
</dbReference>
<protein>
    <recommendedName>
        <fullName evidence="5">Glycosyl transferase family 1 domain-containing protein</fullName>
    </recommendedName>
</protein>
<organism evidence="3 4">
    <name type="scientific">Candidatus Wildermuthbacteria bacterium RIFCSPHIGHO2_12_FULL_40_12</name>
    <dbReference type="NCBI Taxonomy" id="1802457"/>
    <lineage>
        <taxon>Bacteria</taxon>
        <taxon>Candidatus Wildermuthiibacteriota</taxon>
    </lineage>
</organism>
<comment type="caution">
    <text evidence="3">The sequence shown here is derived from an EMBL/GenBank/DDBJ whole genome shotgun (WGS) entry which is preliminary data.</text>
</comment>
<gene>
    <name evidence="3" type="ORF">A3F15_00345</name>
</gene>
<dbReference type="InterPro" id="IPR028098">
    <property type="entry name" value="Glyco_trans_4-like_N"/>
</dbReference>
<dbReference type="Gene3D" id="3.40.50.2000">
    <property type="entry name" value="Glycogen Phosphorylase B"/>
    <property type="match status" value="2"/>
</dbReference>
<feature type="domain" description="Glycosyl transferase family 1" evidence="1">
    <location>
        <begin position="169"/>
        <end position="337"/>
    </location>
</feature>
<accession>A0A1G2RBG1</accession>
<dbReference type="SUPFAM" id="SSF53756">
    <property type="entry name" value="UDP-Glycosyltransferase/glycogen phosphorylase"/>
    <property type="match status" value="1"/>
</dbReference>
<proteinExistence type="predicted"/>
<dbReference type="STRING" id="1802457.A3F15_00345"/>
<evidence type="ECO:0000259" key="2">
    <source>
        <dbReference type="Pfam" id="PF13477"/>
    </source>
</evidence>
<dbReference type="Proteomes" id="UP000177078">
    <property type="component" value="Unassembled WGS sequence"/>
</dbReference>
<dbReference type="GO" id="GO:0016757">
    <property type="term" value="F:glycosyltransferase activity"/>
    <property type="evidence" value="ECO:0007669"/>
    <property type="project" value="InterPro"/>
</dbReference>
<dbReference type="Pfam" id="PF00534">
    <property type="entry name" value="Glycos_transf_1"/>
    <property type="match status" value="1"/>
</dbReference>
<evidence type="ECO:0000313" key="4">
    <source>
        <dbReference type="Proteomes" id="UP000177078"/>
    </source>
</evidence>
<name>A0A1G2RBG1_9BACT</name>
<sequence length="360" mass="40877">MKICFLANMNSIHSKKWIYYFLGKGHSISLISIPTKDKISLKDVYFIKEFKYKIFSIVTNIFYVKKIIQKISPDIIHAHYGGVNGALAALSGFHPFVLTVWGSDIMINPKKNLLTKLITKYTLNKSDLITCDAEHMKKAMINFGINAFKIKVIFFGVDTKKFFPSRKDENLQKILDINTNFNVVISSRRLEPICDVETFIKAIPFVLKNFSNTIFIVAGNGSQERELKNLANNLGISEKIRFVGWVPEEAMPKYLNIADIYVSTSLSDGGLSGSTAEAMSCGLPAIITDFGNNRDWIKDGTGGFLIPLKNPEVLAKKISCLIENKDLRIKFGENNRKVIEEKNNYYKEMEKMEEIYNSYV</sequence>
<dbReference type="Pfam" id="PF13477">
    <property type="entry name" value="Glyco_trans_4_2"/>
    <property type="match status" value="1"/>
</dbReference>